<name>A0A1L6TBC4_PISSA</name>
<dbReference type="Gene3D" id="1.10.150.450">
    <property type="match status" value="1"/>
</dbReference>
<dbReference type="SFLD" id="SFLDS00003">
    <property type="entry name" value="Haloacid_Dehalogenase"/>
    <property type="match status" value="1"/>
</dbReference>
<evidence type="ECO:0000313" key="1">
    <source>
        <dbReference type="EMBL" id="ALB22498.1"/>
    </source>
</evidence>
<dbReference type="NCBIfam" id="TIGR01509">
    <property type="entry name" value="HAD-SF-IA-v3"/>
    <property type="match status" value="1"/>
</dbReference>
<dbReference type="RefSeq" id="WP_017378231.1">
    <property type="nucleotide sequence ID" value="NZ_CP012508.1"/>
</dbReference>
<reference evidence="1 2" key="1">
    <citation type="journal article" date="2014" name="Genome Announc.">
        <title>Comparative Genome Analysis of Two Isolates of the Fish Pathogen Piscirickettsia salmonis from Different Hosts Reveals Major Differences in Virulence-Associated Secretion Systems.</title>
        <authorList>
            <person name="Bohle H."/>
            <person name="Henriquez P."/>
            <person name="Grothusen H."/>
            <person name="Navas E."/>
            <person name="Sandoval A."/>
            <person name="Bustamante F."/>
            <person name="Bustos P."/>
            <person name="Mancilla M."/>
        </authorList>
    </citation>
    <scope>NUCLEOTIDE SEQUENCE [LARGE SCALE GENOMIC DNA]</scope>
    <source>
        <strain evidence="2">B1-32597</strain>
    </source>
</reference>
<sequence length="223" mass="25918">MLDWSRAKNLVFDLDNTLYDASTLLFNKIEVRMNQFIRRLLNIDEIQAHKVQKDYYRDYGTTLKGLVKCNGINPDDFLEYVHDIDASELQQCRRLATQLQKLPHQKYVYTNGSVAHAKNILTAMGAWTLFSGIFDIKQANFQAKPYTLSYQLFCQQFDLKPEHCIFIEDMSENLLPASDLGMQTVLIRTPSTRSMQYADDLRVHLHVDSVHEFLMQAELMLSI</sequence>
<dbReference type="Gene3D" id="3.40.50.1000">
    <property type="entry name" value="HAD superfamily/HAD-like"/>
    <property type="match status" value="1"/>
</dbReference>
<dbReference type="PANTHER" id="PTHR47438:SF1">
    <property type="entry name" value="PHOSPHATE METABOLISM PROTEIN 8-RELATED"/>
    <property type="match status" value="1"/>
</dbReference>
<dbReference type="InterPro" id="IPR010237">
    <property type="entry name" value="Pyr-5-nucltdase"/>
</dbReference>
<dbReference type="OrthoDB" id="9803141at2"/>
<dbReference type="PANTHER" id="PTHR47438">
    <property type="entry name" value="PHOSPHATE METABOLISM PROTEIN 8-RELATED"/>
    <property type="match status" value="1"/>
</dbReference>
<gene>
    <name evidence="1" type="ORF">KU39_1316</name>
</gene>
<protein>
    <submittedName>
        <fullName evidence="1">HAD hydrolase, IA, variant 3 family protein</fullName>
    </submittedName>
</protein>
<dbReference type="Pfam" id="PF13419">
    <property type="entry name" value="HAD_2"/>
    <property type="match status" value="1"/>
</dbReference>
<dbReference type="InterPro" id="IPR052791">
    <property type="entry name" value="SSM1_domain"/>
</dbReference>
<dbReference type="InterPro" id="IPR036412">
    <property type="entry name" value="HAD-like_sf"/>
</dbReference>
<organism evidence="1 2">
    <name type="scientific">Piscirickettsia salmonis</name>
    <dbReference type="NCBI Taxonomy" id="1238"/>
    <lineage>
        <taxon>Bacteria</taxon>
        <taxon>Pseudomonadati</taxon>
        <taxon>Pseudomonadota</taxon>
        <taxon>Gammaproteobacteria</taxon>
        <taxon>Thiotrichales</taxon>
        <taxon>Piscirickettsiaceae</taxon>
        <taxon>Piscirickettsia</taxon>
    </lineage>
</organism>
<dbReference type="InterPro" id="IPR041492">
    <property type="entry name" value="HAD_2"/>
</dbReference>
<accession>A0A1L6TBC4</accession>
<dbReference type="GO" id="GO:0006206">
    <property type="term" value="P:pyrimidine nucleobase metabolic process"/>
    <property type="evidence" value="ECO:0007669"/>
    <property type="project" value="TreeGrafter"/>
</dbReference>
<proteinExistence type="predicted"/>
<dbReference type="InterPro" id="IPR006439">
    <property type="entry name" value="HAD-SF_hydro_IA"/>
</dbReference>
<evidence type="ECO:0000313" key="2">
    <source>
        <dbReference type="Proteomes" id="UP000029558"/>
    </source>
</evidence>
<dbReference type="PRINTS" id="PR00413">
    <property type="entry name" value="HADHALOGNASE"/>
</dbReference>
<dbReference type="NCBIfam" id="TIGR01993">
    <property type="entry name" value="Pyr-5-nucltdase"/>
    <property type="match status" value="1"/>
</dbReference>
<dbReference type="AlphaFoldDB" id="A0A1L6TBC4"/>
<dbReference type="SFLD" id="SFLDG01129">
    <property type="entry name" value="C1.5:_HAD__Beta-PGM__Phosphata"/>
    <property type="match status" value="1"/>
</dbReference>
<dbReference type="SUPFAM" id="SSF56784">
    <property type="entry name" value="HAD-like"/>
    <property type="match status" value="1"/>
</dbReference>
<dbReference type="InterPro" id="IPR023214">
    <property type="entry name" value="HAD_sf"/>
</dbReference>
<dbReference type="GO" id="GO:0009166">
    <property type="term" value="P:nucleotide catabolic process"/>
    <property type="evidence" value="ECO:0007669"/>
    <property type="project" value="TreeGrafter"/>
</dbReference>
<dbReference type="GO" id="GO:0008252">
    <property type="term" value="F:nucleotidase activity"/>
    <property type="evidence" value="ECO:0007669"/>
    <property type="project" value="TreeGrafter"/>
</dbReference>
<dbReference type="SFLD" id="SFLDG01132">
    <property type="entry name" value="C1.5.3:_5'-Nucleotidase_Like"/>
    <property type="match status" value="1"/>
</dbReference>
<dbReference type="Proteomes" id="UP000029558">
    <property type="component" value="Chromosome"/>
</dbReference>
<dbReference type="EMBL" id="CP012508">
    <property type="protein sequence ID" value="ALB22498.1"/>
    <property type="molecule type" value="Genomic_DNA"/>
</dbReference>
<keyword evidence="1" id="KW-0378">Hydrolase</keyword>